<dbReference type="Pfam" id="PF00498">
    <property type="entry name" value="FHA"/>
    <property type="match status" value="1"/>
</dbReference>
<dbReference type="PANTHER" id="PTHR23308">
    <property type="entry name" value="NUCLEAR INHIBITOR OF PROTEIN PHOSPHATASE-1"/>
    <property type="match status" value="1"/>
</dbReference>
<dbReference type="SUPFAM" id="SSF49879">
    <property type="entry name" value="SMAD/FHA domain"/>
    <property type="match status" value="1"/>
</dbReference>
<name>A0A3B1AT56_9ZZZZ</name>
<dbReference type="CDD" id="cd00060">
    <property type="entry name" value="FHA"/>
    <property type="match status" value="1"/>
</dbReference>
<dbReference type="EMBL" id="UOFV01000502">
    <property type="protein sequence ID" value="VAX04891.1"/>
    <property type="molecule type" value="Genomic_DNA"/>
</dbReference>
<dbReference type="InterPro" id="IPR050923">
    <property type="entry name" value="Cell_Proc_Reg/RNA_Proc"/>
</dbReference>
<sequence length="116" mass="12897">MPKLVHSREGQFLEDISLEEGSWLIGRRPECDIRVDDETVSGKHAKITVVPSAYMEGLLDVHIEDQGSTNGTMVNDKVIKRHMLKHGEVAKVGSHEFALVDEATRGFETTTVILPD</sequence>
<evidence type="ECO:0000259" key="1">
    <source>
        <dbReference type="PROSITE" id="PS50006"/>
    </source>
</evidence>
<dbReference type="AlphaFoldDB" id="A0A3B1AT56"/>
<protein>
    <recommendedName>
        <fullName evidence="1">FHA domain-containing protein</fullName>
    </recommendedName>
</protein>
<accession>A0A3B1AT56</accession>
<reference evidence="2" key="1">
    <citation type="submission" date="2018-06" db="EMBL/GenBank/DDBJ databases">
        <authorList>
            <person name="Zhirakovskaya E."/>
        </authorList>
    </citation>
    <scope>NUCLEOTIDE SEQUENCE</scope>
</reference>
<dbReference type="InterPro" id="IPR000253">
    <property type="entry name" value="FHA_dom"/>
</dbReference>
<dbReference type="PROSITE" id="PS50006">
    <property type="entry name" value="FHA_DOMAIN"/>
    <property type="match status" value="1"/>
</dbReference>
<dbReference type="SMART" id="SM00240">
    <property type="entry name" value="FHA"/>
    <property type="match status" value="1"/>
</dbReference>
<dbReference type="Gene3D" id="2.60.200.20">
    <property type="match status" value="1"/>
</dbReference>
<organism evidence="2">
    <name type="scientific">hydrothermal vent metagenome</name>
    <dbReference type="NCBI Taxonomy" id="652676"/>
    <lineage>
        <taxon>unclassified sequences</taxon>
        <taxon>metagenomes</taxon>
        <taxon>ecological metagenomes</taxon>
    </lineage>
</organism>
<gene>
    <name evidence="2" type="ORF">MNBD_GAMMA19-2174</name>
</gene>
<feature type="domain" description="FHA" evidence="1">
    <location>
        <begin position="23"/>
        <end position="79"/>
    </location>
</feature>
<dbReference type="InterPro" id="IPR008984">
    <property type="entry name" value="SMAD_FHA_dom_sf"/>
</dbReference>
<evidence type="ECO:0000313" key="2">
    <source>
        <dbReference type="EMBL" id="VAX04891.1"/>
    </source>
</evidence>
<proteinExistence type="predicted"/>